<gene>
    <name evidence="14" type="ORF">ABIC99_003338</name>
    <name evidence="15" type="ORF">EWH46_18610</name>
</gene>
<dbReference type="EMBL" id="CP035710">
    <property type="protein sequence ID" value="QEN02883.1"/>
    <property type="molecule type" value="Genomic_DNA"/>
</dbReference>
<feature type="domain" description="HPt" evidence="13">
    <location>
        <begin position="1"/>
        <end position="103"/>
    </location>
</feature>
<dbReference type="GO" id="GO:0000155">
    <property type="term" value="F:phosphorelay sensor kinase activity"/>
    <property type="evidence" value="ECO:0007669"/>
    <property type="project" value="InterPro"/>
</dbReference>
<organism evidence="15 16">
    <name type="scientific">Sphaerotilus sulfidivorans</name>
    <dbReference type="NCBI Taxonomy" id="639200"/>
    <lineage>
        <taxon>Bacteria</taxon>
        <taxon>Pseudomonadati</taxon>
        <taxon>Pseudomonadota</taxon>
        <taxon>Betaproteobacteria</taxon>
        <taxon>Burkholderiales</taxon>
        <taxon>Sphaerotilaceae</taxon>
        <taxon>Sphaerotilus</taxon>
    </lineage>
</organism>
<keyword evidence="7" id="KW-0902">Two-component regulatory system</keyword>
<dbReference type="SMART" id="SM00387">
    <property type="entry name" value="HATPase_c"/>
    <property type="match status" value="1"/>
</dbReference>
<dbReference type="CDD" id="cd16916">
    <property type="entry name" value="HATPase_CheA-like"/>
    <property type="match status" value="1"/>
</dbReference>
<dbReference type="Proteomes" id="UP001549111">
    <property type="component" value="Unassembled WGS sequence"/>
</dbReference>
<dbReference type="PRINTS" id="PR00344">
    <property type="entry name" value="BCTRLSENSOR"/>
</dbReference>
<dbReference type="OrthoDB" id="9803176at2"/>
<evidence type="ECO:0000256" key="8">
    <source>
        <dbReference type="ARBA" id="ARBA00035100"/>
    </source>
</evidence>
<dbReference type="FunFam" id="3.30.565.10:FF:000016">
    <property type="entry name" value="Chemotaxis protein CheA, putative"/>
    <property type="match status" value="1"/>
</dbReference>
<sequence length="804" mass="86640">MNSTELLEQFILEARECLECIGQRLLDVEKSPDDTELLNDLFRQVHTLKGNCGLFEFKALERVVHAGEDLLDRVRNGALAYGPEIADTLLEAMDFTAELIDAIETRGALPEQADERASPIAQRLRQHLSAPAEPAAPAAATTSVPAPPPEPAPLPAWAERIPEAARQAGRIAVRYQPEPDCFFKGEDPWHHARLTPGLRHLSVAARQPWPVADDFDCYACNLDLVIVSDAPQSEVAAHFRYVPEQIELVEMPAPVAAAPVVLDLSAVRNEQEGSRGVAASIDPADEHEALMLRRLQQIWDDQCRLLGRAGVAAGTVAATRATLQNLLSCIDDEAARSAHASLAQLPPGPAPLLQWARQHRPGRPAAAQADPQPLTAAGSASDPVAGSPAAPIPQRGSTGQGAQAGDEPGSPERGQKVLKVSQDKIDRLMELIGEMVVAKNALPYLATRAETVFQQRELAREIKAQYSVINRIAEDMQHAIMQVRMLPVGIIFQRFGRLVRDIGKKLGKDVSLVVEGEETEADKNVIESLADPLIHILRNSLDHGLETPDVRVASGKPPQGVLRVAARQEGDRVVLTISDDGAGIDTERVRAKAVERGLIPADRASSLSDVEAVQLVFLPGFSTAESISDLSGRGVGMDVVRTAVERINGQVELESERGRGTTVRLTLPLSMAVTNVMMIEAGGRHFGVPMDLIVETVRVPAEDIHHFKRSQTTVLRGRIVPLRALSDMLGMDLPPQPNSDGELAVLVVRLGSESIGLLVDNFHGTSDIILKPLEGVLAGITGFAGTALMGDGSVLMILNPKELV</sequence>
<evidence type="ECO:0000256" key="6">
    <source>
        <dbReference type="ARBA" id="ARBA00022777"/>
    </source>
</evidence>
<evidence type="ECO:0000256" key="9">
    <source>
        <dbReference type="PROSITE-ProRule" id="PRU00110"/>
    </source>
</evidence>
<feature type="domain" description="Histidine kinase" evidence="11">
    <location>
        <begin position="426"/>
        <end position="671"/>
    </location>
</feature>
<dbReference type="PROSITE" id="PS50894">
    <property type="entry name" value="HPT"/>
    <property type="match status" value="1"/>
</dbReference>
<keyword evidence="5 14" id="KW-0808">Transferase</keyword>
<dbReference type="Pfam" id="PF02518">
    <property type="entry name" value="HATPase_c"/>
    <property type="match status" value="1"/>
</dbReference>
<keyword evidence="15" id="KW-0614">Plasmid</keyword>
<name>A0A5C1Q438_9BURK</name>
<dbReference type="GO" id="GO:0006935">
    <property type="term" value="P:chemotaxis"/>
    <property type="evidence" value="ECO:0007669"/>
    <property type="project" value="InterPro"/>
</dbReference>
<dbReference type="SUPFAM" id="SSF47226">
    <property type="entry name" value="Histidine-containing phosphotransfer domain, HPT domain"/>
    <property type="match status" value="1"/>
</dbReference>
<feature type="region of interest" description="Disordered" evidence="10">
    <location>
        <begin position="127"/>
        <end position="150"/>
    </location>
</feature>
<dbReference type="Pfam" id="PF02895">
    <property type="entry name" value="H-kinase_dim"/>
    <property type="match status" value="1"/>
</dbReference>
<geneLocation type="plasmid" evidence="16">
    <name>psna507_unt10</name>
</geneLocation>
<evidence type="ECO:0000256" key="4">
    <source>
        <dbReference type="ARBA" id="ARBA00022553"/>
    </source>
</evidence>
<evidence type="ECO:0000313" key="16">
    <source>
        <dbReference type="Proteomes" id="UP000323522"/>
    </source>
</evidence>
<dbReference type="CDD" id="cd00088">
    <property type="entry name" value="HPT"/>
    <property type="match status" value="1"/>
</dbReference>
<dbReference type="EC" id="2.7.13.3" evidence="2"/>
<evidence type="ECO:0000256" key="10">
    <source>
        <dbReference type="SAM" id="MobiDB-lite"/>
    </source>
</evidence>
<dbReference type="InterPro" id="IPR036890">
    <property type="entry name" value="HATPase_C_sf"/>
</dbReference>
<dbReference type="KEGG" id="snn:EWH46_18610"/>
<dbReference type="InterPro" id="IPR004358">
    <property type="entry name" value="Sig_transdc_His_kin-like_C"/>
</dbReference>
<dbReference type="PANTHER" id="PTHR43395:SF1">
    <property type="entry name" value="CHEMOTAXIS PROTEIN CHEA"/>
    <property type="match status" value="1"/>
</dbReference>
<dbReference type="Gene3D" id="1.20.120.160">
    <property type="entry name" value="HPT domain"/>
    <property type="match status" value="1"/>
</dbReference>
<dbReference type="Gene3D" id="2.30.30.40">
    <property type="entry name" value="SH3 Domains"/>
    <property type="match status" value="1"/>
</dbReference>
<dbReference type="InterPro" id="IPR036061">
    <property type="entry name" value="CheW-like_dom_sf"/>
</dbReference>
<dbReference type="InterPro" id="IPR051315">
    <property type="entry name" value="Bact_Chemotaxis_CheA"/>
</dbReference>
<dbReference type="InterPro" id="IPR036097">
    <property type="entry name" value="HisK_dim/P_sf"/>
</dbReference>
<evidence type="ECO:0000259" key="13">
    <source>
        <dbReference type="PROSITE" id="PS50894"/>
    </source>
</evidence>
<dbReference type="AlphaFoldDB" id="A0A5C1Q438"/>
<proteinExistence type="predicted"/>
<dbReference type="Pfam" id="PF01627">
    <property type="entry name" value="Hpt"/>
    <property type="match status" value="1"/>
</dbReference>
<feature type="domain" description="CheW-like" evidence="12">
    <location>
        <begin position="673"/>
        <end position="804"/>
    </location>
</feature>
<evidence type="ECO:0000256" key="2">
    <source>
        <dbReference type="ARBA" id="ARBA00012438"/>
    </source>
</evidence>
<dbReference type="InterPro" id="IPR036641">
    <property type="entry name" value="HPT_dom_sf"/>
</dbReference>
<dbReference type="InterPro" id="IPR002545">
    <property type="entry name" value="CheW-lke_dom"/>
</dbReference>
<evidence type="ECO:0000313" key="15">
    <source>
        <dbReference type="EMBL" id="QEN02883.1"/>
    </source>
</evidence>
<evidence type="ECO:0000256" key="5">
    <source>
        <dbReference type="ARBA" id="ARBA00022679"/>
    </source>
</evidence>
<protein>
    <recommendedName>
        <fullName evidence="3">Chemotaxis protein CheA</fullName>
        <ecNumber evidence="2">2.7.13.3</ecNumber>
    </recommendedName>
</protein>
<dbReference type="RefSeq" id="WP_149505505.1">
    <property type="nucleotide sequence ID" value="NZ_CP035710.1"/>
</dbReference>
<dbReference type="InterPro" id="IPR037006">
    <property type="entry name" value="CheA-like_homodim_sf"/>
</dbReference>
<evidence type="ECO:0000256" key="1">
    <source>
        <dbReference type="ARBA" id="ARBA00000085"/>
    </source>
</evidence>
<dbReference type="EMBL" id="JBEPLS010000018">
    <property type="protein sequence ID" value="MET3605508.1"/>
    <property type="molecule type" value="Genomic_DNA"/>
</dbReference>
<dbReference type="InterPro" id="IPR003594">
    <property type="entry name" value="HATPase_dom"/>
</dbReference>
<comment type="catalytic activity">
    <reaction evidence="1">
        <text>ATP + protein L-histidine = ADP + protein N-phospho-L-histidine.</text>
        <dbReference type="EC" id="2.7.13.3"/>
    </reaction>
</comment>
<evidence type="ECO:0000313" key="17">
    <source>
        <dbReference type="Proteomes" id="UP001549111"/>
    </source>
</evidence>
<dbReference type="Pfam" id="PF01584">
    <property type="entry name" value="CheW"/>
    <property type="match status" value="1"/>
</dbReference>
<dbReference type="InterPro" id="IPR008207">
    <property type="entry name" value="Sig_transdc_His_kin_Hpt_dom"/>
</dbReference>
<keyword evidence="4 9" id="KW-0597">Phosphoprotein</keyword>
<reference evidence="15 16" key="1">
    <citation type="submission" date="2019-02" db="EMBL/GenBank/DDBJ databases">
        <title>Complete Genome Sequence and Methylome Analysis of Sphaerotilus natans subsp. sulfidivorans D-507.</title>
        <authorList>
            <person name="Fomenkov A."/>
            <person name="Gridneva E."/>
            <person name="Smolyakov D."/>
            <person name="Dubinina G."/>
            <person name="Vincze T."/>
            <person name="Grabovich M."/>
            <person name="Roberts R.J."/>
        </authorList>
    </citation>
    <scope>NUCLEOTIDE SEQUENCE [LARGE SCALE GENOMIC DNA]</scope>
    <source>
        <strain evidence="15 16">D-507</strain>
        <plasmid evidence="15">pSna507_unt10</plasmid>
        <plasmid evidence="16">psna507_unt10</plasmid>
    </source>
</reference>
<dbReference type="SUPFAM" id="SSF47384">
    <property type="entry name" value="Homodimeric domain of signal transducing histidine kinase"/>
    <property type="match status" value="1"/>
</dbReference>
<accession>A0A5C1Q438</accession>
<keyword evidence="17" id="KW-1185">Reference proteome</keyword>
<keyword evidence="6 14" id="KW-0418">Kinase</keyword>
<dbReference type="PROSITE" id="PS50851">
    <property type="entry name" value="CHEW"/>
    <property type="match status" value="1"/>
</dbReference>
<evidence type="ECO:0000256" key="3">
    <source>
        <dbReference type="ARBA" id="ARBA00021495"/>
    </source>
</evidence>
<geneLocation type="plasmid" evidence="15">
    <name>pSna507_unt10</name>
</geneLocation>
<dbReference type="PANTHER" id="PTHR43395">
    <property type="entry name" value="SENSOR HISTIDINE KINASE CHEA"/>
    <property type="match status" value="1"/>
</dbReference>
<evidence type="ECO:0000259" key="11">
    <source>
        <dbReference type="PROSITE" id="PS50109"/>
    </source>
</evidence>
<feature type="modified residue" description="Phosphohistidine" evidence="9">
    <location>
        <position position="46"/>
    </location>
</feature>
<feature type="compositionally biased region" description="Low complexity" evidence="10">
    <location>
        <begin position="343"/>
        <end position="356"/>
    </location>
</feature>
<dbReference type="GO" id="GO:0005737">
    <property type="term" value="C:cytoplasm"/>
    <property type="evidence" value="ECO:0007669"/>
    <property type="project" value="InterPro"/>
</dbReference>
<dbReference type="InterPro" id="IPR005467">
    <property type="entry name" value="His_kinase_dom"/>
</dbReference>
<comment type="function">
    <text evidence="8">Involved in the transmission of sensory signals from the chemoreceptors to the flagellar motors. CheA is autophosphorylated; it can transfer its phosphate group to either CheB or CheY.</text>
</comment>
<dbReference type="Gene3D" id="1.10.287.560">
    <property type="entry name" value="Histidine kinase CheA-like, homodimeric domain"/>
    <property type="match status" value="1"/>
</dbReference>
<dbReference type="SMART" id="SM00073">
    <property type="entry name" value="HPT"/>
    <property type="match status" value="1"/>
</dbReference>
<dbReference type="PROSITE" id="PS50109">
    <property type="entry name" value="HIS_KIN"/>
    <property type="match status" value="1"/>
</dbReference>
<reference evidence="14 17" key="2">
    <citation type="submission" date="2024-06" db="EMBL/GenBank/DDBJ databases">
        <title>Genomic Encyclopedia of Type Strains, Phase IV (KMG-IV): sequencing the most valuable type-strain genomes for metagenomic binning, comparative biology and taxonomic classification.</title>
        <authorList>
            <person name="Goeker M."/>
        </authorList>
    </citation>
    <scope>NUCLEOTIDE SEQUENCE [LARGE SCALE GENOMIC DNA]</scope>
    <source>
        <strain evidence="14 17">D-501</strain>
    </source>
</reference>
<dbReference type="SUPFAM" id="SSF50341">
    <property type="entry name" value="CheW-like"/>
    <property type="match status" value="1"/>
</dbReference>
<dbReference type="SMART" id="SM01231">
    <property type="entry name" value="H-kinase_dim"/>
    <property type="match status" value="1"/>
</dbReference>
<feature type="compositionally biased region" description="Low complexity" evidence="10">
    <location>
        <begin position="128"/>
        <end position="144"/>
    </location>
</feature>
<feature type="region of interest" description="Disordered" evidence="10">
    <location>
        <begin position="343"/>
        <end position="417"/>
    </location>
</feature>
<dbReference type="SMART" id="SM00260">
    <property type="entry name" value="CheW"/>
    <property type="match status" value="1"/>
</dbReference>
<dbReference type="Proteomes" id="UP000323522">
    <property type="component" value="Plasmid pSna507_unt10"/>
</dbReference>
<evidence type="ECO:0000313" key="14">
    <source>
        <dbReference type="EMBL" id="MET3605508.1"/>
    </source>
</evidence>
<evidence type="ECO:0000256" key="7">
    <source>
        <dbReference type="ARBA" id="ARBA00023012"/>
    </source>
</evidence>
<dbReference type="SUPFAM" id="SSF55874">
    <property type="entry name" value="ATPase domain of HSP90 chaperone/DNA topoisomerase II/histidine kinase"/>
    <property type="match status" value="1"/>
</dbReference>
<dbReference type="Gene3D" id="3.30.565.10">
    <property type="entry name" value="Histidine kinase-like ATPase, C-terminal domain"/>
    <property type="match status" value="1"/>
</dbReference>
<evidence type="ECO:0000259" key="12">
    <source>
        <dbReference type="PROSITE" id="PS50851"/>
    </source>
</evidence>
<dbReference type="InterPro" id="IPR004105">
    <property type="entry name" value="CheA-like_dim"/>
</dbReference>